<sequence length="173" mass="19842">MTREKKGRIPSVKVKNSSSHANPIDVYVGRRIRQRRMFLGISQEKLGEALGLTFQQVQKYEKAINRVGASRLFDLSRVLGVGISFFFEDAEHEAFDISSLSTEQQSGIWVVHEEKKSFSRKGAVNTLVEDKHAFDTLFFSSKETIDLLKAYYKIEDQNIRKKILELVKTLSIK</sequence>
<dbReference type="InterPro" id="IPR010982">
    <property type="entry name" value="Lambda_DNA-bd_dom_sf"/>
</dbReference>
<dbReference type="CDD" id="cd00093">
    <property type="entry name" value="HTH_XRE"/>
    <property type="match status" value="1"/>
</dbReference>
<dbReference type="AlphaFoldDB" id="A0A7H1NPH4"/>
<dbReference type="PROSITE" id="PS50943">
    <property type="entry name" value="HTH_CROC1"/>
    <property type="match status" value="1"/>
</dbReference>
<dbReference type="SMART" id="SM00530">
    <property type="entry name" value="HTH_XRE"/>
    <property type="match status" value="1"/>
</dbReference>
<protein>
    <submittedName>
        <fullName evidence="2">Helix-turn-helix protein</fullName>
    </submittedName>
</protein>
<evidence type="ECO:0000313" key="2">
    <source>
        <dbReference type="EMBL" id="QNT77684.1"/>
    </source>
</evidence>
<dbReference type="InterPro" id="IPR001387">
    <property type="entry name" value="Cro/C1-type_HTH"/>
</dbReference>
<feature type="domain" description="HTH cro/C1-type" evidence="1">
    <location>
        <begin position="32"/>
        <end position="86"/>
    </location>
</feature>
<accession>A0A7H1NPH4</accession>
<dbReference type="SUPFAM" id="SSF47413">
    <property type="entry name" value="lambda repressor-like DNA-binding domains"/>
    <property type="match status" value="1"/>
</dbReference>
<organism evidence="2 3">
    <name type="scientific">Entomobacter blattae</name>
    <dbReference type="NCBI Taxonomy" id="2762277"/>
    <lineage>
        <taxon>Bacteria</taxon>
        <taxon>Pseudomonadati</taxon>
        <taxon>Pseudomonadota</taxon>
        <taxon>Alphaproteobacteria</taxon>
        <taxon>Acetobacterales</taxon>
        <taxon>Acetobacteraceae</taxon>
        <taxon>Entomobacter</taxon>
    </lineage>
</organism>
<proteinExistence type="predicted"/>
<evidence type="ECO:0000259" key="1">
    <source>
        <dbReference type="PROSITE" id="PS50943"/>
    </source>
</evidence>
<dbReference type="EMBL" id="CP060244">
    <property type="protein sequence ID" value="QNT77684.1"/>
    <property type="molecule type" value="Genomic_DNA"/>
</dbReference>
<dbReference type="GO" id="GO:0003677">
    <property type="term" value="F:DNA binding"/>
    <property type="evidence" value="ECO:0007669"/>
    <property type="project" value="InterPro"/>
</dbReference>
<dbReference type="Gene3D" id="1.10.260.40">
    <property type="entry name" value="lambda repressor-like DNA-binding domains"/>
    <property type="match status" value="1"/>
</dbReference>
<dbReference type="KEGG" id="ebla:JGUZn3_04340"/>
<keyword evidence="3" id="KW-1185">Reference proteome</keyword>
<gene>
    <name evidence="2" type="ORF">JGUZn3_04340</name>
</gene>
<name>A0A7H1NPH4_9PROT</name>
<evidence type="ECO:0000313" key="3">
    <source>
        <dbReference type="Proteomes" id="UP000516349"/>
    </source>
</evidence>
<reference evidence="2 3" key="1">
    <citation type="submission" date="2020-08" db="EMBL/GenBank/DDBJ databases">
        <title>Complete genome sequence of Entomobacter blattae G55GP.</title>
        <authorList>
            <person name="Poehlein A."/>
            <person name="Guzman J."/>
            <person name="Daniel R."/>
            <person name="Vilcinskas A."/>
        </authorList>
    </citation>
    <scope>NUCLEOTIDE SEQUENCE [LARGE SCALE GENOMIC DNA]</scope>
    <source>
        <strain evidence="2 3">G55GP</strain>
    </source>
</reference>
<dbReference type="Proteomes" id="UP000516349">
    <property type="component" value="Chromosome"/>
</dbReference>
<dbReference type="RefSeq" id="WP_203414117.1">
    <property type="nucleotide sequence ID" value="NZ_CP060244.1"/>
</dbReference>
<dbReference type="Pfam" id="PF01381">
    <property type="entry name" value="HTH_3"/>
    <property type="match status" value="1"/>
</dbReference>